<organism evidence="1 2">
    <name type="scientific">Protea cynaroides</name>
    <dbReference type="NCBI Taxonomy" id="273540"/>
    <lineage>
        <taxon>Eukaryota</taxon>
        <taxon>Viridiplantae</taxon>
        <taxon>Streptophyta</taxon>
        <taxon>Embryophyta</taxon>
        <taxon>Tracheophyta</taxon>
        <taxon>Spermatophyta</taxon>
        <taxon>Magnoliopsida</taxon>
        <taxon>Proteales</taxon>
        <taxon>Proteaceae</taxon>
        <taxon>Protea</taxon>
    </lineage>
</organism>
<proteinExistence type="predicted"/>
<dbReference type="EMBL" id="JAMYWD010000004">
    <property type="protein sequence ID" value="KAJ4973540.1"/>
    <property type="molecule type" value="Genomic_DNA"/>
</dbReference>
<name>A0A9Q0QVF1_9MAGN</name>
<comment type="caution">
    <text evidence="1">The sequence shown here is derived from an EMBL/GenBank/DDBJ whole genome shotgun (WGS) entry which is preliminary data.</text>
</comment>
<keyword evidence="2" id="KW-1185">Reference proteome</keyword>
<dbReference type="Proteomes" id="UP001141806">
    <property type="component" value="Unassembled WGS sequence"/>
</dbReference>
<sequence length="158" mass="17272">MLTVGSKGYGRGGSSEVNRALGVVADGIQRRKLLVGCQEDFSVSVVHVAAPADLVNGTVVSSDMARKVDLGKFLGFPSLEPLVAIDGNCRDSENISNDRVNRGQRQRMKKRWCWLEKEKGKKMMGSDNLPKMIGMNFKDAIRLGETSQQIASGVRKFA</sequence>
<evidence type="ECO:0000313" key="2">
    <source>
        <dbReference type="Proteomes" id="UP001141806"/>
    </source>
</evidence>
<gene>
    <name evidence="1" type="ORF">NE237_006714</name>
</gene>
<reference evidence="1" key="1">
    <citation type="journal article" date="2023" name="Plant J.">
        <title>The genome of the king protea, Protea cynaroides.</title>
        <authorList>
            <person name="Chang J."/>
            <person name="Duong T.A."/>
            <person name="Schoeman C."/>
            <person name="Ma X."/>
            <person name="Roodt D."/>
            <person name="Barker N."/>
            <person name="Li Z."/>
            <person name="Van de Peer Y."/>
            <person name="Mizrachi E."/>
        </authorList>
    </citation>
    <scope>NUCLEOTIDE SEQUENCE</scope>
    <source>
        <tissue evidence="1">Young leaves</tissue>
    </source>
</reference>
<evidence type="ECO:0000313" key="1">
    <source>
        <dbReference type="EMBL" id="KAJ4973540.1"/>
    </source>
</evidence>
<dbReference type="AlphaFoldDB" id="A0A9Q0QVF1"/>
<protein>
    <submittedName>
        <fullName evidence="1">Uncharacterized protein</fullName>
    </submittedName>
</protein>
<accession>A0A9Q0QVF1</accession>